<feature type="domain" description="dATP/dGTP diphosphohydrolase MazZ" evidence="1">
    <location>
        <begin position="21"/>
        <end position="99"/>
    </location>
</feature>
<gene>
    <name evidence="2" type="ORF">UFOVP580_3</name>
</gene>
<name>A0A6J5PLZ8_9CAUD</name>
<proteinExistence type="predicted"/>
<evidence type="ECO:0000313" key="2">
    <source>
        <dbReference type="EMBL" id="CAB4168654.1"/>
    </source>
</evidence>
<dbReference type="SUPFAM" id="SSF101386">
    <property type="entry name" value="all-alpha NTP pyrophosphatases"/>
    <property type="match status" value="1"/>
</dbReference>
<reference evidence="2" key="1">
    <citation type="submission" date="2020-04" db="EMBL/GenBank/DDBJ databases">
        <authorList>
            <person name="Chiriac C."/>
            <person name="Salcher M."/>
            <person name="Ghai R."/>
            <person name="Kavagutti S V."/>
        </authorList>
    </citation>
    <scope>NUCLEOTIDE SEQUENCE</scope>
</reference>
<organism evidence="2">
    <name type="scientific">uncultured Caudovirales phage</name>
    <dbReference type="NCBI Taxonomy" id="2100421"/>
    <lineage>
        <taxon>Viruses</taxon>
        <taxon>Duplodnaviria</taxon>
        <taxon>Heunggongvirae</taxon>
        <taxon>Uroviricota</taxon>
        <taxon>Caudoviricetes</taxon>
        <taxon>Peduoviridae</taxon>
        <taxon>Maltschvirus</taxon>
        <taxon>Maltschvirus maltsch</taxon>
    </lineage>
</organism>
<dbReference type="Gene3D" id="1.10.287.1080">
    <property type="entry name" value="MazG-like"/>
    <property type="match status" value="1"/>
</dbReference>
<evidence type="ECO:0000259" key="1">
    <source>
        <dbReference type="Pfam" id="PF04447"/>
    </source>
</evidence>
<dbReference type="InterPro" id="IPR007538">
    <property type="entry name" value="dATP/dGTP_dipphydrolase_MazZ"/>
</dbReference>
<dbReference type="Pfam" id="PF04447">
    <property type="entry name" value="dATP-dGTP_PPHyd"/>
    <property type="match status" value="1"/>
</dbReference>
<dbReference type="EMBL" id="LR796832">
    <property type="protein sequence ID" value="CAB4168654.1"/>
    <property type="molecule type" value="Genomic_DNA"/>
</dbReference>
<accession>A0A6J5PLZ8</accession>
<sequence>MKIGDHHGNDFDTHIGQLTEEVFNWAESTFPNRTDQSMFLKLYSEIGEMIESDGDRTEIADVFILLLDYAKRKKVDVTAAVRDKLEINRQRNWAVDNNGVMSHVKD</sequence>
<protein>
    <recommendedName>
        <fullName evidence="1">dATP/dGTP diphosphohydrolase MazZ domain-containing protein</fullName>
    </recommendedName>
</protein>